<accession>A0A0A6ZKV8</accession>
<dbReference type="SUPFAM" id="SSF81452">
    <property type="entry name" value="Cytochrome c oxidase subunit III-like"/>
    <property type="match status" value="1"/>
</dbReference>
<comment type="subcellular location">
    <subcellularLocation>
        <location evidence="1">Membrane</location>
        <topology evidence="1">Multi-pass membrane protein</topology>
    </subcellularLocation>
</comment>
<feature type="transmembrane region" description="Helical" evidence="9">
    <location>
        <begin position="127"/>
        <end position="149"/>
    </location>
</feature>
<dbReference type="EMBL" id="KF385876">
    <property type="protein sequence ID" value="AHA52564.1"/>
    <property type="molecule type" value="Genomic_DNA"/>
</dbReference>
<dbReference type="GO" id="GO:0004129">
    <property type="term" value="F:cytochrome-c oxidase activity"/>
    <property type="evidence" value="ECO:0007669"/>
    <property type="project" value="InterPro"/>
</dbReference>
<evidence type="ECO:0000256" key="9">
    <source>
        <dbReference type="SAM" id="Phobius"/>
    </source>
</evidence>
<feature type="transmembrane region" description="Helical" evidence="9">
    <location>
        <begin position="161"/>
        <end position="182"/>
    </location>
</feature>
<feature type="transmembrane region" description="Helical" evidence="9">
    <location>
        <begin position="6"/>
        <end position="28"/>
    </location>
</feature>
<dbReference type="Gene3D" id="1.20.120.80">
    <property type="entry name" value="Cytochrome c oxidase, subunit III, four-helix bundle"/>
    <property type="match status" value="1"/>
</dbReference>
<dbReference type="InterPro" id="IPR000298">
    <property type="entry name" value="Cyt_c_oxidase-like_su3"/>
</dbReference>
<keyword evidence="5" id="KW-1278">Translocase</keyword>
<feature type="transmembrane region" description="Helical" evidence="9">
    <location>
        <begin position="194"/>
        <end position="220"/>
    </location>
</feature>
<evidence type="ECO:0000256" key="8">
    <source>
        <dbReference type="RuleBase" id="RU003375"/>
    </source>
</evidence>
<feature type="transmembrane region" description="Helical" evidence="9">
    <location>
        <begin position="78"/>
        <end position="106"/>
    </location>
</feature>
<evidence type="ECO:0000256" key="1">
    <source>
        <dbReference type="ARBA" id="ARBA00004141"/>
    </source>
</evidence>
<evidence type="ECO:0000256" key="5">
    <source>
        <dbReference type="ARBA" id="ARBA00022967"/>
    </source>
</evidence>
<evidence type="ECO:0000256" key="6">
    <source>
        <dbReference type="ARBA" id="ARBA00022989"/>
    </source>
</evidence>
<dbReference type="Gene3D" id="1.10.287.70">
    <property type="match status" value="1"/>
</dbReference>
<dbReference type="GO" id="GO:0016020">
    <property type="term" value="C:membrane"/>
    <property type="evidence" value="ECO:0007669"/>
    <property type="project" value="UniProtKB-SubCell"/>
</dbReference>
<dbReference type="PANTHER" id="PTHR11403:SF7">
    <property type="entry name" value="CYTOCHROME C OXIDASE SUBUNIT 3"/>
    <property type="match status" value="1"/>
</dbReference>
<dbReference type="CDD" id="cd01665">
    <property type="entry name" value="Cyt_c_Oxidase_III"/>
    <property type="match status" value="1"/>
</dbReference>
<evidence type="ECO:0000256" key="3">
    <source>
        <dbReference type="ARBA" id="ARBA00015944"/>
    </source>
</evidence>
<comment type="similarity">
    <text evidence="2 8">Belongs to the cytochrome c oxidase subunit 3 family.</text>
</comment>
<organism evidence="11">
    <name type="scientific">Pselaphanus sp. QL-2013</name>
    <dbReference type="NCBI Taxonomy" id="1421598"/>
    <lineage>
        <taxon>Eukaryota</taxon>
        <taxon>Metazoa</taxon>
        <taxon>Ecdysozoa</taxon>
        <taxon>Arthropoda</taxon>
        <taxon>Hexapoda</taxon>
        <taxon>Insecta</taxon>
        <taxon>Pterygota</taxon>
        <taxon>Neoptera</taxon>
        <taxon>Endopterygota</taxon>
        <taxon>Hymenoptera</taxon>
        <taxon>Apocrita</taxon>
        <taxon>Ichneumonoidea</taxon>
        <taxon>Braconidae</taxon>
        <taxon>Pselaphaninae</taxon>
        <taxon>Pselaphanus</taxon>
    </lineage>
</organism>
<geneLocation type="mitochondrion" evidence="11"/>
<sequence>MMQFFHPFHLVTMSPWPLLMSLSLMNLFMGFIEYMMELKLNLLIFAMILSILILIQWWRDVIRESTLQGFHLIKVINGMQFGMLLFIIFEVMFFISFFWTFFHMFLCPSIEIGMKFPSNNIIKFNPFNIPFLNTIILLSSGIFITWSHFSILNKNKKMTMISIIFTIFLGMVFSMFQVFEYFESYFTINDSSYGSIFFLMTGFHGIHVIIGTIFIFISSYRIYLNHYSMNHHFGFESASWYWHFVDVVWLFLYLFIYWLPM</sequence>
<evidence type="ECO:0000256" key="2">
    <source>
        <dbReference type="ARBA" id="ARBA00010581"/>
    </source>
</evidence>
<keyword evidence="6 9" id="KW-1133">Transmembrane helix</keyword>
<feature type="transmembrane region" description="Helical" evidence="9">
    <location>
        <begin position="40"/>
        <end position="58"/>
    </location>
</feature>
<dbReference type="InterPro" id="IPR033945">
    <property type="entry name" value="Cyt_c_oxase_su3_dom"/>
</dbReference>
<dbReference type="PROSITE" id="PS50253">
    <property type="entry name" value="COX3"/>
    <property type="match status" value="1"/>
</dbReference>
<keyword evidence="7 9" id="KW-0472">Membrane</keyword>
<comment type="function">
    <text evidence="8">Component of the cytochrome c oxidase, the last enzyme in the mitochondrial electron transport chain which drives oxidative phosphorylation. The respiratory chain contains 3 multisubunit complexes succinate dehydrogenase (complex II, CII), ubiquinol-cytochrome c oxidoreductase (cytochrome b-c1 complex, complex III, CIII) and cytochrome c oxidase (complex IV, CIV), that cooperate to transfer electrons derived from NADH and succinate to molecular oxygen, creating an electrochemical gradient over the inner membrane that drives transmembrane transport and the ATP synthase. Cytochrome c oxidase is the component of the respiratory chain that catalyzes the reduction of oxygen to water. Electrons originating from reduced cytochrome c in the intermembrane space (IMS) are transferred via the dinuclear copper A center (CU(A)) of subunit 2 and heme A of subunit 1 to the active site in subunit 1, a binuclear center (BNC) formed by heme A3 and copper B (CU(B)). The BNC reduces molecular oxygen to 2 water molecules using 4 electrons from cytochrome c in the IMS and 4 protons from the mitochondrial matrix.</text>
</comment>
<dbReference type="AlphaFoldDB" id="A0A0A6ZKV8"/>
<evidence type="ECO:0000256" key="4">
    <source>
        <dbReference type="ARBA" id="ARBA00022692"/>
    </source>
</evidence>
<feature type="domain" description="Heme-copper oxidase subunit III family profile" evidence="10">
    <location>
        <begin position="4"/>
        <end position="261"/>
    </location>
</feature>
<dbReference type="GO" id="GO:0005739">
    <property type="term" value="C:mitochondrion"/>
    <property type="evidence" value="ECO:0007669"/>
    <property type="project" value="TreeGrafter"/>
</dbReference>
<dbReference type="Pfam" id="PF00510">
    <property type="entry name" value="COX3"/>
    <property type="match status" value="1"/>
</dbReference>
<keyword evidence="4 8" id="KW-0812">Transmembrane</keyword>
<feature type="transmembrane region" description="Helical" evidence="9">
    <location>
        <begin position="240"/>
        <end position="259"/>
    </location>
</feature>
<keyword evidence="8 11" id="KW-0496">Mitochondrion</keyword>
<dbReference type="GO" id="GO:0006123">
    <property type="term" value="P:mitochondrial electron transport, cytochrome c to oxygen"/>
    <property type="evidence" value="ECO:0007669"/>
    <property type="project" value="TreeGrafter"/>
</dbReference>
<proteinExistence type="inferred from homology"/>
<dbReference type="InterPro" id="IPR024791">
    <property type="entry name" value="Cyt_c/ubiquinol_Oxase_su3"/>
</dbReference>
<evidence type="ECO:0000256" key="7">
    <source>
        <dbReference type="ARBA" id="ARBA00023136"/>
    </source>
</evidence>
<name>A0A0A6ZKV8_9HYME</name>
<dbReference type="InterPro" id="IPR013833">
    <property type="entry name" value="Cyt_c_oxidase_su3_a-hlx"/>
</dbReference>
<reference evidence="11" key="1">
    <citation type="submission" date="2013-07" db="EMBL/GenBank/DDBJ databases">
        <title>The comparative mitochondrial genomes from Braconidae subfamilies and the phylogeny of the Hymenoptera.</title>
        <authorList>
            <person name="Li Q."/>
            <person name="Wei S.J."/>
            <person name="Chen X.X."/>
        </authorList>
    </citation>
    <scope>NUCLEOTIDE SEQUENCE</scope>
</reference>
<evidence type="ECO:0000259" key="10">
    <source>
        <dbReference type="PROSITE" id="PS50253"/>
    </source>
</evidence>
<dbReference type="InterPro" id="IPR035973">
    <property type="entry name" value="Cyt_c_oxidase_su3-like_sf"/>
</dbReference>
<evidence type="ECO:0000313" key="11">
    <source>
        <dbReference type="EMBL" id="AHA52564.1"/>
    </source>
</evidence>
<gene>
    <name evidence="11" type="primary">COX3</name>
</gene>
<dbReference type="PANTHER" id="PTHR11403">
    <property type="entry name" value="CYTOCHROME C OXIDASE SUBUNIT III"/>
    <property type="match status" value="1"/>
</dbReference>
<protein>
    <recommendedName>
        <fullName evidence="3 8">Cytochrome c oxidase subunit 3</fullName>
    </recommendedName>
</protein>